<proteinExistence type="predicted"/>
<evidence type="ECO:0000313" key="3">
    <source>
        <dbReference type="Proteomes" id="UP000261023"/>
    </source>
</evidence>
<dbReference type="InterPro" id="IPR035391">
    <property type="entry name" value="Arylsulfotran_N"/>
</dbReference>
<dbReference type="AlphaFoldDB" id="A0A3E3DFG5"/>
<reference evidence="2 3" key="1">
    <citation type="submission" date="2018-08" db="EMBL/GenBank/DDBJ databases">
        <title>A genome reference for cultivated species of the human gut microbiota.</title>
        <authorList>
            <person name="Zou Y."/>
            <person name="Xue W."/>
            <person name="Luo G."/>
        </authorList>
    </citation>
    <scope>NUCLEOTIDE SEQUENCE [LARGE SCALE GENOMIC DNA]</scope>
    <source>
        <strain evidence="2 3">AF19-13AC</strain>
    </source>
</reference>
<dbReference type="InterPro" id="IPR038477">
    <property type="entry name" value="ASST_N_sf"/>
</dbReference>
<dbReference type="OrthoDB" id="264813at2"/>
<accession>A0A3E3DFG5</accession>
<organism evidence="2 3">
    <name type="scientific">Hungatella hathewayi</name>
    <dbReference type="NCBI Taxonomy" id="154046"/>
    <lineage>
        <taxon>Bacteria</taxon>
        <taxon>Bacillati</taxon>
        <taxon>Bacillota</taxon>
        <taxon>Clostridia</taxon>
        <taxon>Lachnospirales</taxon>
        <taxon>Lachnospiraceae</taxon>
        <taxon>Hungatella</taxon>
    </lineage>
</organism>
<name>A0A3E3DFG5_9FIRM</name>
<comment type="caution">
    <text evidence="2">The sequence shown here is derived from an EMBL/GenBank/DDBJ whole genome shotgun (WGS) entry which is preliminary data.</text>
</comment>
<dbReference type="PANTHER" id="PTHR35340:SF10">
    <property type="entry name" value="CYTOPLASMIC PROTEIN"/>
    <property type="match status" value="1"/>
</dbReference>
<evidence type="ECO:0000259" key="1">
    <source>
        <dbReference type="Pfam" id="PF17425"/>
    </source>
</evidence>
<feature type="domain" description="Arylsulfotransferase N-terminal" evidence="1">
    <location>
        <begin position="33"/>
        <end position="105"/>
    </location>
</feature>
<protein>
    <submittedName>
        <fullName evidence="2">Aryl sulfotransferase</fullName>
    </submittedName>
</protein>
<keyword evidence="2" id="KW-0808">Transferase</keyword>
<sequence length="621" mass="70441">MKTIEHFIDQQAAAEQEFMESFHREHRSFENPLVTVNPYGIAPLTAVIAFFTEEKVSVSITVKGMEASGDIAKAFPEAYEHVIPVLGLYPGTDNTVELRLSDGRRKEIIITTGPLDSAVKLPESIDTTAAYMDGNVMFVIPAMGALPAAYDYRGDCRWYCTENITFAIKELQNGRFSIGSPRLLEKPYYTTGLWEMDLIGKIYAEYRLPGGYHHDQFEMEDGNLLVLTECFENGTVEDMCVLIDRADGSILKTWDFKDILPQDAAPSGSWSAHDWFHNNALWYDKKTDSITLSGRHQDVLINIDFQSGKLNWILGDPEGWPEDMREAYFLKPVGDLEWQYEQHACLITPDGDVMTFDNGHYRSKNPEHYRLGKDNYSRGVRFSIDWENRTVRQIWQYGKERGNEFFSPYISNVDYYGEGNYLVHSGGIASLDGITCEGVGSRRYFENKNVRLESKTVELLDGRVVYEMCLNANYYRAKKMSLYSEGENLTLGRGTILGTLGKTPEFGTAAETEYSKSTIPDQYHLDISEEFDRYTFHGTFEKGQLVMLVLEDGEGNCHNYFVSTSAVSFTAMCVGTFQSSGRQVDFRLNKCGLQGEYAVSLIIDDTKYSLGLTLKIDGWKK</sequence>
<gene>
    <name evidence="2" type="ORF">DWX31_25935</name>
</gene>
<dbReference type="PANTHER" id="PTHR35340">
    <property type="entry name" value="PQQ ENZYME REPEAT PROTEIN-RELATED"/>
    <property type="match status" value="1"/>
</dbReference>
<dbReference type="EMBL" id="QTJW01000022">
    <property type="protein sequence ID" value="RGD67756.1"/>
    <property type="molecule type" value="Genomic_DNA"/>
</dbReference>
<dbReference type="InterPro" id="IPR053143">
    <property type="entry name" value="Arylsulfate_ST"/>
</dbReference>
<dbReference type="Pfam" id="PF05935">
    <property type="entry name" value="Arylsulfotrans"/>
    <property type="match status" value="1"/>
</dbReference>
<dbReference type="InterPro" id="IPR010262">
    <property type="entry name" value="Arylsulfotransferase_bact"/>
</dbReference>
<dbReference type="Pfam" id="PF17425">
    <property type="entry name" value="Arylsulfotran_N"/>
    <property type="match status" value="1"/>
</dbReference>
<dbReference type="RefSeq" id="WP_025530958.1">
    <property type="nucleotide sequence ID" value="NZ_QTJW01000022.1"/>
</dbReference>
<dbReference type="GO" id="GO:0004062">
    <property type="term" value="F:aryl sulfotransferase activity"/>
    <property type="evidence" value="ECO:0007669"/>
    <property type="project" value="InterPro"/>
</dbReference>
<dbReference type="Proteomes" id="UP000261023">
    <property type="component" value="Unassembled WGS sequence"/>
</dbReference>
<evidence type="ECO:0000313" key="2">
    <source>
        <dbReference type="EMBL" id="RGD67756.1"/>
    </source>
</evidence>
<dbReference type="Gene3D" id="2.60.40.3100">
    <property type="entry name" value="Arylsulphate sulphotransferase monomer, N-terminal domain"/>
    <property type="match status" value="1"/>
</dbReference>